<keyword evidence="1" id="KW-0812">Transmembrane</keyword>
<dbReference type="GO" id="GO:0006465">
    <property type="term" value="P:signal peptide processing"/>
    <property type="evidence" value="ECO:0007669"/>
    <property type="project" value="TreeGrafter"/>
</dbReference>
<dbReference type="EMBL" id="UINC01000287">
    <property type="protein sequence ID" value="SUZ52662.1"/>
    <property type="molecule type" value="Genomic_DNA"/>
</dbReference>
<dbReference type="InterPro" id="IPR010627">
    <property type="entry name" value="Prepilin_pept_A24_N"/>
</dbReference>
<evidence type="ECO:0000259" key="2">
    <source>
        <dbReference type="Pfam" id="PF06750"/>
    </source>
</evidence>
<dbReference type="PANTHER" id="PTHR30487:SF0">
    <property type="entry name" value="PREPILIN LEADER PEPTIDASE_N-METHYLTRANSFERASE-RELATED"/>
    <property type="match status" value="1"/>
</dbReference>
<name>A0A381NDL3_9ZZZZ</name>
<keyword evidence="1" id="KW-0472">Membrane</keyword>
<dbReference type="GO" id="GO:0005886">
    <property type="term" value="C:plasma membrane"/>
    <property type="evidence" value="ECO:0007669"/>
    <property type="project" value="TreeGrafter"/>
</dbReference>
<keyword evidence="1" id="KW-1133">Transmembrane helix</keyword>
<evidence type="ECO:0000313" key="3">
    <source>
        <dbReference type="EMBL" id="SUZ52662.1"/>
    </source>
</evidence>
<reference evidence="3" key="1">
    <citation type="submission" date="2018-05" db="EMBL/GenBank/DDBJ databases">
        <authorList>
            <person name="Lanie J.A."/>
            <person name="Ng W.-L."/>
            <person name="Kazmierczak K.M."/>
            <person name="Andrzejewski T.M."/>
            <person name="Davidsen T.M."/>
            <person name="Wayne K.J."/>
            <person name="Tettelin H."/>
            <person name="Glass J.I."/>
            <person name="Rusch D."/>
            <person name="Podicherti R."/>
            <person name="Tsui H.-C.T."/>
            <person name="Winkler M.E."/>
        </authorList>
    </citation>
    <scope>NUCLEOTIDE SEQUENCE</scope>
</reference>
<dbReference type="PANTHER" id="PTHR30487">
    <property type="entry name" value="TYPE 4 PREPILIN-LIKE PROTEINS LEADER PEPTIDE-PROCESSING ENZYME"/>
    <property type="match status" value="1"/>
</dbReference>
<dbReference type="GO" id="GO:0004190">
    <property type="term" value="F:aspartic-type endopeptidase activity"/>
    <property type="evidence" value="ECO:0007669"/>
    <property type="project" value="TreeGrafter"/>
</dbReference>
<sequence>VQYFDIGFWAVLGLITGSFVNVCLDRFPLQFADEEKRLRLLESPEVASFLKQHIQDQSLNFFKPARSFCFSCGHQLQWFENIPVLSFLLNIGRCRKCKSAFGLRTIWIETTHGLWYAVVGWLFQGWILPLCFSINFSFLLILGYCWNCHQVRKILFFVGVVLVGMNYCLYFFDN</sequence>
<evidence type="ECO:0000256" key="1">
    <source>
        <dbReference type="SAM" id="Phobius"/>
    </source>
</evidence>
<feature type="transmembrane region" description="Helical" evidence="1">
    <location>
        <begin position="6"/>
        <end position="24"/>
    </location>
</feature>
<feature type="domain" description="Prepilin peptidase A24 N-terminal" evidence="2">
    <location>
        <begin position="11"/>
        <end position="123"/>
    </location>
</feature>
<dbReference type="InterPro" id="IPR050882">
    <property type="entry name" value="Prepilin_peptidase/N-MTase"/>
</dbReference>
<proteinExistence type="predicted"/>
<dbReference type="AlphaFoldDB" id="A0A381NDL3"/>
<dbReference type="Pfam" id="PF06750">
    <property type="entry name" value="A24_N_bact"/>
    <property type="match status" value="1"/>
</dbReference>
<feature type="transmembrane region" description="Helical" evidence="1">
    <location>
        <begin position="125"/>
        <end position="147"/>
    </location>
</feature>
<feature type="transmembrane region" description="Helical" evidence="1">
    <location>
        <begin position="101"/>
        <end position="119"/>
    </location>
</feature>
<protein>
    <recommendedName>
        <fullName evidence="2">Prepilin peptidase A24 N-terminal domain-containing protein</fullName>
    </recommendedName>
</protein>
<gene>
    <name evidence="3" type="ORF">METZ01_LOCUS5516</name>
</gene>
<organism evidence="3">
    <name type="scientific">marine metagenome</name>
    <dbReference type="NCBI Taxonomy" id="408172"/>
    <lineage>
        <taxon>unclassified sequences</taxon>
        <taxon>metagenomes</taxon>
        <taxon>ecological metagenomes</taxon>
    </lineage>
</organism>
<feature type="transmembrane region" description="Helical" evidence="1">
    <location>
        <begin position="154"/>
        <end position="172"/>
    </location>
</feature>
<feature type="non-terminal residue" evidence="3">
    <location>
        <position position="1"/>
    </location>
</feature>
<accession>A0A381NDL3</accession>